<evidence type="ECO:0000313" key="2">
    <source>
        <dbReference type="EMBL" id="MCW1926539.1"/>
    </source>
</evidence>
<dbReference type="Proteomes" id="UP001320876">
    <property type="component" value="Unassembled WGS sequence"/>
</dbReference>
<feature type="compositionally biased region" description="Basic and acidic residues" evidence="1">
    <location>
        <begin position="156"/>
        <end position="188"/>
    </location>
</feature>
<accession>A0ABT3GSM8</accession>
<feature type="region of interest" description="Disordered" evidence="1">
    <location>
        <begin position="315"/>
        <end position="335"/>
    </location>
</feature>
<gene>
    <name evidence="2" type="ORF">OKA05_28565</name>
</gene>
<protein>
    <recommendedName>
        <fullName evidence="4">DUF1376 domain-containing protein</fullName>
    </recommendedName>
</protein>
<dbReference type="RefSeq" id="WP_264490647.1">
    <property type="nucleotide sequence ID" value="NZ_JAPDDT010000029.1"/>
</dbReference>
<comment type="caution">
    <text evidence="2">The sequence shown here is derived from an EMBL/GenBank/DDBJ whole genome shotgun (WGS) entry which is preliminary data.</text>
</comment>
<proteinExistence type="predicted"/>
<evidence type="ECO:0000313" key="3">
    <source>
        <dbReference type="Proteomes" id="UP001320876"/>
    </source>
</evidence>
<keyword evidence="3" id="KW-1185">Reference proteome</keyword>
<organism evidence="2 3">
    <name type="scientific">Luteolibacter arcticus</name>
    <dbReference type="NCBI Taxonomy" id="1581411"/>
    <lineage>
        <taxon>Bacteria</taxon>
        <taxon>Pseudomonadati</taxon>
        <taxon>Verrucomicrobiota</taxon>
        <taxon>Verrucomicrobiia</taxon>
        <taxon>Verrucomicrobiales</taxon>
        <taxon>Verrucomicrobiaceae</taxon>
        <taxon>Luteolibacter</taxon>
    </lineage>
</organism>
<feature type="region of interest" description="Disordered" evidence="1">
    <location>
        <begin position="103"/>
        <end position="188"/>
    </location>
</feature>
<dbReference type="EMBL" id="JAPDDT010000029">
    <property type="protein sequence ID" value="MCW1926539.1"/>
    <property type="molecule type" value="Genomic_DNA"/>
</dbReference>
<name>A0ABT3GSM8_9BACT</name>
<evidence type="ECO:0000256" key="1">
    <source>
        <dbReference type="SAM" id="MobiDB-lite"/>
    </source>
</evidence>
<evidence type="ECO:0008006" key="4">
    <source>
        <dbReference type="Google" id="ProtNLM"/>
    </source>
</evidence>
<feature type="compositionally biased region" description="Low complexity" evidence="1">
    <location>
        <begin position="135"/>
        <end position="155"/>
    </location>
</feature>
<sequence length="356" mass="37985">MEFLNLHSSALDSPEMAGADPAELGTWLMLARYCAGQENGGVIAGCRAWTDRKWQTVVRVAHAMAMRDTELWSWEGDDLHLRHYPADQEAKVIAKRELARTNGIRGGRPRRTGVGYEPETDAKPGLVPALVPTLVPGSVSVSEPTSEPISEPISESVREGKGREGNEREPIERVSASERARAGDRDRDLAGELAGELARRPSTSGSRLNSASISPNGLAAITHAIADSMAGDAELSRQAETIVRSYPRQERFAEALAMVRGHLAAGHDFEVMLSGTKAAADALAKAPSGAANKYAPSALRFFEAKRWMDDPATLIRPPSAGNGGGSGGGHGVGRYSRGELTAEELALQLGGRGRNY</sequence>
<reference evidence="2 3" key="1">
    <citation type="submission" date="2022-10" db="EMBL/GenBank/DDBJ databases">
        <title>Luteolibacter arcticus strain CCTCC AB 2014275, whole genome shotgun sequencing project.</title>
        <authorList>
            <person name="Zhao G."/>
            <person name="Shen L."/>
        </authorList>
    </citation>
    <scope>NUCLEOTIDE SEQUENCE [LARGE SCALE GENOMIC DNA]</scope>
    <source>
        <strain evidence="2 3">CCTCC AB 2014275</strain>
    </source>
</reference>
<feature type="compositionally biased region" description="Gly residues" evidence="1">
    <location>
        <begin position="321"/>
        <end position="332"/>
    </location>
</feature>